<feature type="compositionally biased region" description="Acidic residues" evidence="1">
    <location>
        <begin position="358"/>
        <end position="373"/>
    </location>
</feature>
<feature type="compositionally biased region" description="Basic residues" evidence="1">
    <location>
        <begin position="446"/>
        <end position="455"/>
    </location>
</feature>
<feature type="region of interest" description="Disordered" evidence="1">
    <location>
        <begin position="61"/>
        <end position="97"/>
    </location>
</feature>
<feature type="compositionally biased region" description="Basic and acidic residues" evidence="1">
    <location>
        <begin position="331"/>
        <end position="343"/>
    </location>
</feature>
<proteinExistence type="predicted"/>
<sequence length="589" mass="63993">MKVNKLEAKVLKLEQFLRSKGFHPEEAYLPQTPSPARQTDPVPPSEGAELLLAHVEESHLAHAQIQQRSQEEVGMEAETEQVQEPQKPQTPQPTGWRLGAFFKRWTPKFVFPQPPPMPLPPATAPPTMLPAVEAEQLRDALAPTPTKEPSQRSKPQKPKTTGSALPPLKKTSFSQRAMVSQALKSVKAEDKPRAKAWLKEAIKKLDQGDNNPGDKRKLLDRSLKISDLATIPARAPWQTEGTYGIQDDFFDSDDEAEVPLYHLVDLAANHPDEPVPKKRKTEQVDTHGNSASLNDLHPRPSLKPSPMFGSQDHPYQGGNIFDKTETPPPSFHDRAALEKELRRTGHVPGTGTFCVPESDSEDEDTAMLDDTSDNIESTAAGGPTASTSVPQSGLATTIQATSDLSAPLWTQQPPPAPTPAHALLPNPITSTPVVPPVEGEDPVKAQRQRALKHTPLKPSRLRQQTVISPSVDSDAEDDNTIAAATGAGLGSGLLTQSIRDAAPHMNGPQTPLYKLPDPTPISFNDPILAQAMTQFVTQPNFTTQSIAAWGGAEVEISYDSSDDDDNTTFPDGNTSLYPAELDAELDEEP</sequence>
<accession>A0A6A6E5S9</accession>
<name>A0A6A6E5S9_9PEZI</name>
<dbReference type="OrthoDB" id="3786084at2759"/>
<reference evidence="2" key="1">
    <citation type="journal article" date="2020" name="Stud. Mycol.">
        <title>101 Dothideomycetes genomes: a test case for predicting lifestyles and emergence of pathogens.</title>
        <authorList>
            <person name="Haridas S."/>
            <person name="Albert R."/>
            <person name="Binder M."/>
            <person name="Bloem J."/>
            <person name="Labutti K."/>
            <person name="Salamov A."/>
            <person name="Andreopoulos B."/>
            <person name="Baker S."/>
            <person name="Barry K."/>
            <person name="Bills G."/>
            <person name="Bluhm B."/>
            <person name="Cannon C."/>
            <person name="Castanera R."/>
            <person name="Culley D."/>
            <person name="Daum C."/>
            <person name="Ezra D."/>
            <person name="Gonzalez J."/>
            <person name="Henrissat B."/>
            <person name="Kuo A."/>
            <person name="Liang C."/>
            <person name="Lipzen A."/>
            <person name="Lutzoni F."/>
            <person name="Magnuson J."/>
            <person name="Mondo S."/>
            <person name="Nolan M."/>
            <person name="Ohm R."/>
            <person name="Pangilinan J."/>
            <person name="Park H.-J."/>
            <person name="Ramirez L."/>
            <person name="Alfaro M."/>
            <person name="Sun H."/>
            <person name="Tritt A."/>
            <person name="Yoshinaga Y."/>
            <person name="Zwiers L.-H."/>
            <person name="Turgeon B."/>
            <person name="Goodwin S."/>
            <person name="Spatafora J."/>
            <person name="Crous P."/>
            <person name="Grigoriev I."/>
        </authorList>
    </citation>
    <scope>NUCLEOTIDE SEQUENCE</scope>
    <source>
        <strain evidence="2">CBS 207.26</strain>
    </source>
</reference>
<feature type="compositionally biased region" description="Basic and acidic residues" evidence="1">
    <location>
        <begin position="270"/>
        <end position="285"/>
    </location>
</feature>
<gene>
    <name evidence="2" type="ORF">K469DRAFT_707008</name>
</gene>
<feature type="compositionally biased region" description="Polar residues" evidence="1">
    <location>
        <begin position="384"/>
        <end position="404"/>
    </location>
</feature>
<feature type="compositionally biased region" description="Pro residues" evidence="1">
    <location>
        <begin position="112"/>
        <end position="128"/>
    </location>
</feature>
<dbReference type="AlphaFoldDB" id="A0A6A6E5S9"/>
<feature type="region of interest" description="Disordered" evidence="1">
    <location>
        <begin position="22"/>
        <end position="46"/>
    </location>
</feature>
<keyword evidence="3" id="KW-1185">Reference proteome</keyword>
<protein>
    <submittedName>
        <fullName evidence="2">Uncharacterized protein</fullName>
    </submittedName>
</protein>
<organism evidence="2 3">
    <name type="scientific">Zopfia rhizophila CBS 207.26</name>
    <dbReference type="NCBI Taxonomy" id="1314779"/>
    <lineage>
        <taxon>Eukaryota</taxon>
        <taxon>Fungi</taxon>
        <taxon>Dikarya</taxon>
        <taxon>Ascomycota</taxon>
        <taxon>Pezizomycotina</taxon>
        <taxon>Dothideomycetes</taxon>
        <taxon>Dothideomycetes incertae sedis</taxon>
        <taxon>Zopfiaceae</taxon>
        <taxon>Zopfia</taxon>
    </lineage>
</organism>
<evidence type="ECO:0000256" key="1">
    <source>
        <dbReference type="SAM" id="MobiDB-lite"/>
    </source>
</evidence>
<feature type="compositionally biased region" description="Low complexity" evidence="1">
    <location>
        <begin position="82"/>
        <end position="94"/>
    </location>
</feature>
<feature type="region of interest" description="Disordered" evidence="1">
    <location>
        <begin position="112"/>
        <end position="193"/>
    </location>
</feature>
<dbReference type="EMBL" id="ML994630">
    <property type="protein sequence ID" value="KAF2186345.1"/>
    <property type="molecule type" value="Genomic_DNA"/>
</dbReference>
<evidence type="ECO:0000313" key="3">
    <source>
        <dbReference type="Proteomes" id="UP000800200"/>
    </source>
</evidence>
<feature type="region of interest" description="Disordered" evidence="1">
    <location>
        <begin position="262"/>
        <end position="462"/>
    </location>
</feature>
<feature type="region of interest" description="Disordered" evidence="1">
    <location>
        <begin position="557"/>
        <end position="589"/>
    </location>
</feature>
<feature type="compositionally biased region" description="Polar residues" evidence="1">
    <location>
        <begin position="567"/>
        <end position="576"/>
    </location>
</feature>
<dbReference type="Proteomes" id="UP000800200">
    <property type="component" value="Unassembled WGS sequence"/>
</dbReference>
<evidence type="ECO:0000313" key="2">
    <source>
        <dbReference type="EMBL" id="KAF2186345.1"/>
    </source>
</evidence>